<keyword evidence="1 2" id="KW-0238">DNA-binding</keyword>
<dbReference type="PANTHER" id="PTHR43479:SF11">
    <property type="entry name" value="ACREF_ENVCD OPERON REPRESSOR-RELATED"/>
    <property type="match status" value="1"/>
</dbReference>
<evidence type="ECO:0000313" key="5">
    <source>
        <dbReference type="Proteomes" id="UP000321168"/>
    </source>
</evidence>
<comment type="caution">
    <text evidence="4">The sequence shown here is derived from an EMBL/GenBank/DDBJ whole genome shotgun (WGS) entry which is preliminary data.</text>
</comment>
<organism evidence="4 5">
    <name type="scientific">Luteibaculum oceani</name>
    <dbReference type="NCBI Taxonomy" id="1294296"/>
    <lineage>
        <taxon>Bacteria</taxon>
        <taxon>Pseudomonadati</taxon>
        <taxon>Bacteroidota</taxon>
        <taxon>Flavobacteriia</taxon>
        <taxon>Flavobacteriales</taxon>
        <taxon>Luteibaculaceae</taxon>
        <taxon>Luteibaculum</taxon>
    </lineage>
</organism>
<protein>
    <submittedName>
        <fullName evidence="4">TetR/AcrR family transcriptional regulator</fullName>
    </submittedName>
</protein>
<dbReference type="EMBL" id="VORB01000008">
    <property type="protein sequence ID" value="TXC77028.1"/>
    <property type="molecule type" value="Genomic_DNA"/>
</dbReference>
<dbReference type="PROSITE" id="PS50977">
    <property type="entry name" value="HTH_TETR_2"/>
    <property type="match status" value="1"/>
</dbReference>
<dbReference type="OrthoDB" id="881297at2"/>
<evidence type="ECO:0000256" key="2">
    <source>
        <dbReference type="PROSITE-ProRule" id="PRU00335"/>
    </source>
</evidence>
<dbReference type="InterPro" id="IPR036271">
    <property type="entry name" value="Tet_transcr_reg_TetR-rel_C_sf"/>
</dbReference>
<dbReference type="PROSITE" id="PS01081">
    <property type="entry name" value="HTH_TETR_1"/>
    <property type="match status" value="1"/>
</dbReference>
<gene>
    <name evidence="4" type="ORF">FRX97_09180</name>
</gene>
<dbReference type="Gene3D" id="1.10.357.10">
    <property type="entry name" value="Tetracycline Repressor, domain 2"/>
    <property type="match status" value="1"/>
</dbReference>
<dbReference type="InterPro" id="IPR001647">
    <property type="entry name" value="HTH_TetR"/>
</dbReference>
<sequence length="206" mass="24630">MGRKPIAKKRSRNEVKREKWINECIVHFEKTGIRNITMDDVAQLLNISKATIYNHFKSKDEMVQTAVAMLLNRIRKYEEYLTDQSIPFIKRYYMAMKYYAEQLTSVSPRLVRDVRETYPEMWDYVEMFRNQFSFVIGKYYEEGIAKGYFKDFDVNVMVGTDRWFLDALLTTTYLKDNNLTLDKAFDEYFKIKFDGIIHTVIADCKM</sequence>
<evidence type="ECO:0000313" key="4">
    <source>
        <dbReference type="EMBL" id="TXC77028.1"/>
    </source>
</evidence>
<dbReference type="Proteomes" id="UP000321168">
    <property type="component" value="Unassembled WGS sequence"/>
</dbReference>
<dbReference type="AlphaFoldDB" id="A0A5C6V168"/>
<feature type="domain" description="HTH tetR-type" evidence="3">
    <location>
        <begin position="14"/>
        <end position="74"/>
    </location>
</feature>
<reference evidence="4 5" key="1">
    <citation type="submission" date="2019-08" db="EMBL/GenBank/DDBJ databases">
        <title>Genome of Luteibaculum oceani JCM 18817.</title>
        <authorList>
            <person name="Bowman J.P."/>
        </authorList>
    </citation>
    <scope>NUCLEOTIDE SEQUENCE [LARGE SCALE GENOMIC DNA]</scope>
    <source>
        <strain evidence="4 5">JCM 18817</strain>
    </source>
</reference>
<dbReference type="PANTHER" id="PTHR43479">
    <property type="entry name" value="ACREF/ENVCD OPERON REPRESSOR-RELATED"/>
    <property type="match status" value="1"/>
</dbReference>
<dbReference type="SUPFAM" id="SSF46689">
    <property type="entry name" value="Homeodomain-like"/>
    <property type="match status" value="1"/>
</dbReference>
<dbReference type="Gene3D" id="1.10.10.60">
    <property type="entry name" value="Homeodomain-like"/>
    <property type="match status" value="1"/>
</dbReference>
<proteinExistence type="predicted"/>
<evidence type="ECO:0000256" key="1">
    <source>
        <dbReference type="ARBA" id="ARBA00023125"/>
    </source>
</evidence>
<dbReference type="Pfam" id="PF00440">
    <property type="entry name" value="TetR_N"/>
    <property type="match status" value="1"/>
</dbReference>
<dbReference type="InterPro" id="IPR009057">
    <property type="entry name" value="Homeodomain-like_sf"/>
</dbReference>
<feature type="DNA-binding region" description="H-T-H motif" evidence="2">
    <location>
        <begin position="37"/>
        <end position="56"/>
    </location>
</feature>
<keyword evidence="5" id="KW-1185">Reference proteome</keyword>
<dbReference type="GO" id="GO:0003677">
    <property type="term" value="F:DNA binding"/>
    <property type="evidence" value="ECO:0007669"/>
    <property type="project" value="UniProtKB-UniRule"/>
</dbReference>
<name>A0A5C6V168_9FLAO</name>
<dbReference type="InterPro" id="IPR023772">
    <property type="entry name" value="DNA-bd_HTH_TetR-type_CS"/>
</dbReference>
<accession>A0A5C6V168</accession>
<evidence type="ECO:0000259" key="3">
    <source>
        <dbReference type="PROSITE" id="PS50977"/>
    </source>
</evidence>
<dbReference type="SUPFAM" id="SSF48498">
    <property type="entry name" value="Tetracyclin repressor-like, C-terminal domain"/>
    <property type="match status" value="1"/>
</dbReference>
<dbReference type="InterPro" id="IPR050624">
    <property type="entry name" value="HTH-type_Tx_Regulator"/>
</dbReference>
<dbReference type="RefSeq" id="WP_147014916.1">
    <property type="nucleotide sequence ID" value="NZ_VORB01000008.1"/>
</dbReference>